<dbReference type="PANTHER" id="PTHR46586">
    <property type="entry name" value="ANKYRIN REPEAT-CONTAINING PROTEIN"/>
    <property type="match status" value="1"/>
</dbReference>
<dbReference type="KEGG" id="dfa:DFA_04942"/>
<accession>F4PML5</accession>
<evidence type="ECO:0000313" key="1">
    <source>
        <dbReference type="EMBL" id="EGG22812.1"/>
    </source>
</evidence>
<keyword evidence="2" id="KW-1185">Reference proteome</keyword>
<name>F4PML5_CACFS</name>
<gene>
    <name evidence="1" type="ORF">DFA_04942</name>
</gene>
<dbReference type="SUPFAM" id="SSF48403">
    <property type="entry name" value="Ankyrin repeat"/>
    <property type="match status" value="1"/>
</dbReference>
<dbReference type="GeneID" id="14874854"/>
<dbReference type="Gene3D" id="1.25.40.20">
    <property type="entry name" value="Ankyrin repeat-containing domain"/>
    <property type="match status" value="1"/>
</dbReference>
<evidence type="ECO:0000313" key="2">
    <source>
        <dbReference type="Proteomes" id="UP000007797"/>
    </source>
</evidence>
<dbReference type="Proteomes" id="UP000007797">
    <property type="component" value="Unassembled WGS sequence"/>
</dbReference>
<dbReference type="AlphaFoldDB" id="F4PML5"/>
<reference evidence="2" key="1">
    <citation type="journal article" date="2011" name="Genome Res.">
        <title>Phylogeny-wide analysis of social amoeba genomes highlights ancient origins for complex intercellular communication.</title>
        <authorList>
            <person name="Heidel A.J."/>
            <person name="Lawal H.M."/>
            <person name="Felder M."/>
            <person name="Schilde C."/>
            <person name="Helps N.R."/>
            <person name="Tunggal B."/>
            <person name="Rivero F."/>
            <person name="John U."/>
            <person name="Schleicher M."/>
            <person name="Eichinger L."/>
            <person name="Platzer M."/>
            <person name="Noegel A.A."/>
            <person name="Schaap P."/>
            <person name="Gloeckner G."/>
        </authorList>
    </citation>
    <scope>NUCLEOTIDE SEQUENCE [LARGE SCALE GENOMIC DNA]</scope>
    <source>
        <strain evidence="2">SH3</strain>
    </source>
</reference>
<sequence length="854" mass="100301">MNNDNNQQQQELGLLFSRIFKNVIIQRCIFYHLKEVCNIHNKSNNNNNKIVDQQKRTSEKEKNVPLKVYRWKELKDNLDQLSRHGYIDQIKKIVAYQEQVVCSKYRWTKQGDEQIPYTPHYMTIINYIVRDGHFDYIQEIWNRLARHFPEIPHSIIWYAVYYNQTKIFKWAIEQSKEEKVNDYIDMSRFFEPIKYGIKVEKQLNNRDEIIDCLPFESFSNLEENWPTGTVTIQSSDLRYRLYQYLSLNLAKNTQLKETLLSRLIVNAMQLGDNDLFKTIQQNHYNSHRGLFNFEELVYSAASTGNLVALKYLIGTNISVMQKIKALVLDKGAVKIFEKIRFGVLDKAVSNGHLHIAKYLRTEHVPYCTETTIQMAIENGNIDMVTYVLENAKEFCTYHTVYYTIDHNRTDLFKLLVDHCSTFNRRFDLHAIVRRSLDHGRWEVLEIMKTRFGIGLPKSLKNFKFRNNDILKYVYQNRKKDDNNNNNNEESTVEYLLVANAIPMNLIESIEMIDQDYTHLLKNMKDVKMDDQKPSLETIQFLVARMDQPNYNNLFESAIRFGRLDLVNYLFPLIHSQCIPLSNLIEYTRVDDHTCLKTLDFMYQRFGETALLQSNKIQKVFRTAAINRGVSVLEYLWDRFQSKLTVTAQMISLAIKPKQDNLIWLLSHVNQFYSSPSSSSSSSSSSLSSSYFSTKTFELDFKEMARLGYLSTIKWIVENGYHRSIAKFLIQRTTDLGKKSVIETTRYLWENGIIFDSIPLEEKPFSKHLDPDLILLLIDMGVSLLPLIKYYRYSFEHSGILRLIYFNYTNINNSAITRNVYDPALISLLSTNIQNIAKSMALKNQFLTKLLSTFK</sequence>
<protein>
    <recommendedName>
        <fullName evidence="3">Ankyrin repeat-containing protein</fullName>
    </recommendedName>
</protein>
<proteinExistence type="predicted"/>
<dbReference type="EMBL" id="GL883008">
    <property type="protein sequence ID" value="EGG22812.1"/>
    <property type="molecule type" value="Genomic_DNA"/>
</dbReference>
<dbReference type="InterPro" id="IPR036770">
    <property type="entry name" value="Ankyrin_rpt-contain_sf"/>
</dbReference>
<organism evidence="1 2">
    <name type="scientific">Cavenderia fasciculata</name>
    <name type="common">Slime mold</name>
    <name type="synonym">Dictyostelium fasciculatum</name>
    <dbReference type="NCBI Taxonomy" id="261658"/>
    <lineage>
        <taxon>Eukaryota</taxon>
        <taxon>Amoebozoa</taxon>
        <taxon>Evosea</taxon>
        <taxon>Eumycetozoa</taxon>
        <taxon>Dictyostelia</taxon>
        <taxon>Acytosteliales</taxon>
        <taxon>Cavenderiaceae</taxon>
        <taxon>Cavenderia</taxon>
    </lineage>
</organism>
<dbReference type="OrthoDB" id="194358at2759"/>
<dbReference type="InterPro" id="IPR052050">
    <property type="entry name" value="SecEffector_AnkRepeat"/>
</dbReference>
<dbReference type="RefSeq" id="XP_004360663.1">
    <property type="nucleotide sequence ID" value="XM_004360606.1"/>
</dbReference>
<evidence type="ECO:0008006" key="3">
    <source>
        <dbReference type="Google" id="ProtNLM"/>
    </source>
</evidence>
<dbReference type="PANTHER" id="PTHR46586:SF3">
    <property type="entry name" value="ANKYRIN REPEAT-CONTAINING PROTEIN"/>
    <property type="match status" value="1"/>
</dbReference>